<dbReference type="PANTHER" id="PTHR42693">
    <property type="entry name" value="ARYLSULFATASE FAMILY MEMBER"/>
    <property type="match status" value="1"/>
</dbReference>
<reference evidence="7 8" key="1">
    <citation type="submission" date="2019-08" db="EMBL/GenBank/DDBJ databases">
        <authorList>
            <person name="Dhanesh K."/>
            <person name="Kumar G."/>
            <person name="Sasikala C."/>
            <person name="Venkata Ramana C."/>
        </authorList>
    </citation>
    <scope>NUCLEOTIDE SEQUENCE [LARGE SCALE GENOMIC DNA]</scope>
    <source>
        <strain evidence="7 8">JC645</strain>
    </source>
</reference>
<dbReference type="EMBL" id="VWOX01000011">
    <property type="protein sequence ID" value="KAA5540927.1"/>
    <property type="molecule type" value="Genomic_DNA"/>
</dbReference>
<evidence type="ECO:0000259" key="6">
    <source>
        <dbReference type="Pfam" id="PF00884"/>
    </source>
</evidence>
<name>A0A5M6D0C1_9BACT</name>
<protein>
    <submittedName>
        <fullName evidence="7">Sulfatase-like hydrolase/transferase</fullName>
    </submittedName>
</protein>
<dbReference type="PROSITE" id="PS00149">
    <property type="entry name" value="SULFATASE_2"/>
    <property type="match status" value="1"/>
</dbReference>
<keyword evidence="3 7" id="KW-0378">Hydrolase</keyword>
<dbReference type="InterPro" id="IPR000917">
    <property type="entry name" value="Sulfatase_N"/>
</dbReference>
<feature type="domain" description="Sulfatase N-terminal" evidence="6">
    <location>
        <begin position="58"/>
        <end position="373"/>
    </location>
</feature>
<dbReference type="InterPro" id="IPR050738">
    <property type="entry name" value="Sulfatase"/>
</dbReference>
<evidence type="ECO:0000256" key="3">
    <source>
        <dbReference type="ARBA" id="ARBA00022801"/>
    </source>
</evidence>
<evidence type="ECO:0000256" key="4">
    <source>
        <dbReference type="ARBA" id="ARBA00022837"/>
    </source>
</evidence>
<gene>
    <name evidence="7" type="ORF">FYK55_18605</name>
</gene>
<sequence>MIPFLAKSSRGVESTGGLPLIPRSLRLRFSHVTAWTIAILFLPSLARIAVQAESPQRPNIVLILADDLGYGDVGFNGCADIPTPNIDSLARDGVRFANGYSSHPFCSPMRAGLMTAKYQHRFGYVNNVAFDPHNQLMGLPTDQPTVAKRLSQAGYRTGMVGKWHLGAAAPFHPLRRGFDFFYGFLGGGHDYFQVDTTVQLHENYKAALDDNGKPAAFDGYLTEVLTDKALGFLQSADERPYFLYVAYNAPHGPLQAPEEEIAKFDSIKNRKRRIYAAMVSVMDQQIGRLLAALRDRGETENTLVMFLSDNGGPEHANASDNGPLRGQKGDVYEGGIHVPFVMCMPGTLPAGTVFSSPVLSIDLAQTALDLAGAPSESSTDGVNLMPFVLDSESAPPHDALFWRTAGDRKLAVRRGDHKLVMLDGDHELYDLTGDLEESRDLSGSDPQTVQRLQRSFESWNRRNQPAFFPGYRDYHQRLKEFHQQLREEARETDSRYELAE</sequence>
<comment type="similarity">
    <text evidence="1">Belongs to the sulfatase family.</text>
</comment>
<feature type="region of interest" description="Disordered" evidence="5">
    <location>
        <begin position="307"/>
        <end position="327"/>
    </location>
</feature>
<dbReference type="RefSeq" id="WP_150077973.1">
    <property type="nucleotide sequence ID" value="NZ_VWOX01000011.1"/>
</dbReference>
<keyword evidence="7" id="KW-0808">Transferase</keyword>
<dbReference type="Pfam" id="PF00884">
    <property type="entry name" value="Sulfatase"/>
    <property type="match status" value="1"/>
</dbReference>
<keyword evidence="8" id="KW-1185">Reference proteome</keyword>
<keyword evidence="2" id="KW-0479">Metal-binding</keyword>
<evidence type="ECO:0000256" key="5">
    <source>
        <dbReference type="SAM" id="MobiDB-lite"/>
    </source>
</evidence>
<dbReference type="AlphaFoldDB" id="A0A5M6D0C1"/>
<evidence type="ECO:0000313" key="8">
    <source>
        <dbReference type="Proteomes" id="UP000324479"/>
    </source>
</evidence>
<dbReference type="InterPro" id="IPR024607">
    <property type="entry name" value="Sulfatase_CS"/>
</dbReference>
<keyword evidence="4" id="KW-0106">Calcium</keyword>
<dbReference type="PANTHER" id="PTHR42693:SF53">
    <property type="entry name" value="ENDO-4-O-SULFATASE"/>
    <property type="match status" value="1"/>
</dbReference>
<evidence type="ECO:0000256" key="1">
    <source>
        <dbReference type="ARBA" id="ARBA00008779"/>
    </source>
</evidence>
<dbReference type="Gene3D" id="3.30.1120.10">
    <property type="match status" value="1"/>
</dbReference>
<accession>A0A5M6D0C1</accession>
<evidence type="ECO:0000313" key="7">
    <source>
        <dbReference type="EMBL" id="KAA5540927.1"/>
    </source>
</evidence>
<dbReference type="GO" id="GO:0016740">
    <property type="term" value="F:transferase activity"/>
    <property type="evidence" value="ECO:0007669"/>
    <property type="project" value="UniProtKB-KW"/>
</dbReference>
<comment type="caution">
    <text evidence="7">The sequence shown here is derived from an EMBL/GenBank/DDBJ whole genome shotgun (WGS) entry which is preliminary data.</text>
</comment>
<dbReference type="GO" id="GO:0046872">
    <property type="term" value="F:metal ion binding"/>
    <property type="evidence" value="ECO:0007669"/>
    <property type="project" value="UniProtKB-KW"/>
</dbReference>
<dbReference type="Proteomes" id="UP000324479">
    <property type="component" value="Unassembled WGS sequence"/>
</dbReference>
<evidence type="ECO:0000256" key="2">
    <source>
        <dbReference type="ARBA" id="ARBA00022723"/>
    </source>
</evidence>
<dbReference type="GO" id="GO:0004065">
    <property type="term" value="F:arylsulfatase activity"/>
    <property type="evidence" value="ECO:0007669"/>
    <property type="project" value="TreeGrafter"/>
</dbReference>
<dbReference type="Gene3D" id="3.40.720.10">
    <property type="entry name" value="Alkaline Phosphatase, subunit A"/>
    <property type="match status" value="1"/>
</dbReference>
<organism evidence="7 8">
    <name type="scientific">Roseiconus nitratireducens</name>
    <dbReference type="NCBI Taxonomy" id="2605748"/>
    <lineage>
        <taxon>Bacteria</taxon>
        <taxon>Pseudomonadati</taxon>
        <taxon>Planctomycetota</taxon>
        <taxon>Planctomycetia</taxon>
        <taxon>Pirellulales</taxon>
        <taxon>Pirellulaceae</taxon>
        <taxon>Roseiconus</taxon>
    </lineage>
</organism>
<dbReference type="InterPro" id="IPR017850">
    <property type="entry name" value="Alkaline_phosphatase_core_sf"/>
</dbReference>
<dbReference type="SUPFAM" id="SSF53649">
    <property type="entry name" value="Alkaline phosphatase-like"/>
    <property type="match status" value="1"/>
</dbReference>
<proteinExistence type="inferred from homology"/>